<feature type="transmembrane region" description="Helical" evidence="6">
    <location>
        <begin position="148"/>
        <end position="170"/>
    </location>
</feature>
<dbReference type="EMBL" id="JBAHYK010000217">
    <property type="protein sequence ID" value="KAL0576536.1"/>
    <property type="molecule type" value="Genomic_DNA"/>
</dbReference>
<protein>
    <submittedName>
        <fullName evidence="8">Uncharacterized protein</fullName>
    </submittedName>
</protein>
<dbReference type="SUPFAM" id="SSF103506">
    <property type="entry name" value="Mitochondrial carrier"/>
    <property type="match status" value="1"/>
</dbReference>
<proteinExistence type="predicted"/>
<evidence type="ECO:0000256" key="1">
    <source>
        <dbReference type="ARBA" id="ARBA00004370"/>
    </source>
</evidence>
<evidence type="ECO:0000256" key="6">
    <source>
        <dbReference type="SAM" id="Phobius"/>
    </source>
</evidence>
<keyword evidence="9" id="KW-1185">Reference proteome</keyword>
<gene>
    <name evidence="8" type="ORF">V5O48_005456</name>
</gene>
<accession>A0ABR3FMI7</accession>
<dbReference type="Proteomes" id="UP001465976">
    <property type="component" value="Unassembled WGS sequence"/>
</dbReference>
<keyword evidence="4 6" id="KW-0472">Membrane</keyword>
<evidence type="ECO:0000256" key="4">
    <source>
        <dbReference type="ARBA" id="ARBA00023136"/>
    </source>
</evidence>
<reference evidence="8 9" key="1">
    <citation type="submission" date="2024-02" db="EMBL/GenBank/DDBJ databases">
        <title>A draft genome for the cacao thread blight pathogen Marasmius crinis-equi.</title>
        <authorList>
            <person name="Cohen S.P."/>
            <person name="Baruah I.K."/>
            <person name="Amoako-Attah I."/>
            <person name="Bukari Y."/>
            <person name="Meinhardt L.W."/>
            <person name="Bailey B.A."/>
        </authorList>
    </citation>
    <scope>NUCLEOTIDE SEQUENCE [LARGE SCALE GENOMIC DNA]</scope>
    <source>
        <strain evidence="8 9">GH-76</strain>
    </source>
</reference>
<dbReference type="InterPro" id="IPR023395">
    <property type="entry name" value="MCP_dom_sf"/>
</dbReference>
<organism evidence="8 9">
    <name type="scientific">Marasmius crinis-equi</name>
    <dbReference type="NCBI Taxonomy" id="585013"/>
    <lineage>
        <taxon>Eukaryota</taxon>
        <taxon>Fungi</taxon>
        <taxon>Dikarya</taxon>
        <taxon>Basidiomycota</taxon>
        <taxon>Agaricomycotina</taxon>
        <taxon>Agaricomycetes</taxon>
        <taxon>Agaricomycetidae</taxon>
        <taxon>Agaricales</taxon>
        <taxon>Marasmiineae</taxon>
        <taxon>Marasmiaceae</taxon>
        <taxon>Marasmius</taxon>
    </lineage>
</organism>
<sequence length="249" mass="27671">MLGFLCITGLMFLRFELLPPWDSQSGSESKAIPGISIASSAIDMSYRLLLLAIEIPAEILVNRATTTQYKLPWVSRDKASKALLSEYERRSLWRLYSIPGYSAARIIMVVFSIGVWPVTRVLLLSIWGPEDNFPLFERGMIPFVLRGMMPLALLGILFALVMAPLQVACVRLSLQRYRDPDSASESGTGSGGSGEQVPGLEKYPEGGVIRLKDTDRFPYTGLVDCLDTIIKEEGWKTLLKTGWLAFFGL</sequence>
<keyword evidence="7" id="KW-0732">Signal</keyword>
<evidence type="ECO:0000256" key="3">
    <source>
        <dbReference type="ARBA" id="ARBA00022989"/>
    </source>
</evidence>
<feature type="transmembrane region" description="Helical" evidence="6">
    <location>
        <begin position="106"/>
        <end position="128"/>
    </location>
</feature>
<feature type="region of interest" description="Disordered" evidence="5">
    <location>
        <begin position="180"/>
        <end position="202"/>
    </location>
</feature>
<comment type="subcellular location">
    <subcellularLocation>
        <location evidence="1">Membrane</location>
    </subcellularLocation>
</comment>
<dbReference type="Gene3D" id="1.50.40.10">
    <property type="entry name" value="Mitochondrial carrier domain"/>
    <property type="match status" value="1"/>
</dbReference>
<evidence type="ECO:0000313" key="9">
    <source>
        <dbReference type="Proteomes" id="UP001465976"/>
    </source>
</evidence>
<comment type="caution">
    <text evidence="8">The sequence shown here is derived from an EMBL/GenBank/DDBJ whole genome shotgun (WGS) entry which is preliminary data.</text>
</comment>
<evidence type="ECO:0000313" key="8">
    <source>
        <dbReference type="EMBL" id="KAL0576536.1"/>
    </source>
</evidence>
<keyword evidence="2 6" id="KW-0812">Transmembrane</keyword>
<name>A0ABR3FMI7_9AGAR</name>
<evidence type="ECO:0000256" key="2">
    <source>
        <dbReference type="ARBA" id="ARBA00022692"/>
    </source>
</evidence>
<evidence type="ECO:0000256" key="5">
    <source>
        <dbReference type="SAM" id="MobiDB-lite"/>
    </source>
</evidence>
<feature type="signal peptide" evidence="7">
    <location>
        <begin position="1"/>
        <end position="23"/>
    </location>
</feature>
<feature type="chain" id="PRO_5046110162" evidence="7">
    <location>
        <begin position="24"/>
        <end position="249"/>
    </location>
</feature>
<keyword evidence="3 6" id="KW-1133">Transmembrane helix</keyword>
<evidence type="ECO:0000256" key="7">
    <source>
        <dbReference type="SAM" id="SignalP"/>
    </source>
</evidence>